<dbReference type="GO" id="GO:0008198">
    <property type="term" value="F:ferrous iron binding"/>
    <property type="evidence" value="ECO:0007669"/>
    <property type="project" value="TreeGrafter"/>
</dbReference>
<evidence type="ECO:0000256" key="1">
    <source>
        <dbReference type="ARBA" id="ARBA00022723"/>
    </source>
</evidence>
<dbReference type="GO" id="GO:0032259">
    <property type="term" value="P:methylation"/>
    <property type="evidence" value="ECO:0007669"/>
    <property type="project" value="UniProtKB-KW"/>
</dbReference>
<evidence type="ECO:0000259" key="6">
    <source>
        <dbReference type="PROSITE" id="PS51471"/>
    </source>
</evidence>
<feature type="binding site" evidence="5">
    <location>
        <position position="128"/>
    </location>
    <ligand>
        <name>Fe cation</name>
        <dbReference type="ChEBI" id="CHEBI:24875"/>
        <note>catalytic</note>
    </ligand>
</feature>
<dbReference type="GO" id="GO:0035515">
    <property type="term" value="F:oxidative RNA demethylase activity"/>
    <property type="evidence" value="ECO:0007669"/>
    <property type="project" value="TreeGrafter"/>
</dbReference>
<dbReference type="InterPro" id="IPR004574">
    <property type="entry name" value="Alkb"/>
</dbReference>
<dbReference type="Gene3D" id="2.60.120.590">
    <property type="entry name" value="Alpha-ketoglutarate-dependent dioxygenase AlkB-like"/>
    <property type="match status" value="1"/>
</dbReference>
<keyword evidence="7" id="KW-0808">Transferase</keyword>
<dbReference type="Pfam" id="PF13532">
    <property type="entry name" value="2OG-FeII_Oxy_2"/>
    <property type="match status" value="1"/>
</dbReference>
<name>A0A1M5TKL5_9RHOB</name>
<dbReference type="STRING" id="996342.SAMN05443551_2267"/>
<organism evidence="7 8">
    <name type="scientific">Marivita hallyeonensis</name>
    <dbReference type="NCBI Taxonomy" id="996342"/>
    <lineage>
        <taxon>Bacteria</taxon>
        <taxon>Pseudomonadati</taxon>
        <taxon>Pseudomonadota</taxon>
        <taxon>Alphaproteobacteria</taxon>
        <taxon>Rhodobacterales</taxon>
        <taxon>Roseobacteraceae</taxon>
        <taxon>Marivita</taxon>
    </lineage>
</organism>
<dbReference type="SUPFAM" id="SSF51197">
    <property type="entry name" value="Clavaminate synthase-like"/>
    <property type="match status" value="1"/>
</dbReference>
<dbReference type="GO" id="GO:0005737">
    <property type="term" value="C:cytoplasm"/>
    <property type="evidence" value="ECO:0007669"/>
    <property type="project" value="TreeGrafter"/>
</dbReference>
<feature type="binding site" evidence="5">
    <location>
        <position position="184"/>
    </location>
    <ligand>
        <name>Fe cation</name>
        <dbReference type="ChEBI" id="CHEBI:24875"/>
        <note>catalytic</note>
    </ligand>
</feature>
<keyword evidence="7" id="KW-0489">Methyltransferase</keyword>
<accession>A0A1M5TKL5</accession>
<dbReference type="RefSeq" id="WP_245818993.1">
    <property type="nucleotide sequence ID" value="NZ_FQXC01000003.1"/>
</dbReference>
<evidence type="ECO:0000256" key="3">
    <source>
        <dbReference type="ARBA" id="ARBA00023002"/>
    </source>
</evidence>
<dbReference type="GO" id="GO:0008168">
    <property type="term" value="F:methyltransferase activity"/>
    <property type="evidence" value="ECO:0007669"/>
    <property type="project" value="UniProtKB-KW"/>
</dbReference>
<feature type="domain" description="Fe2OG dioxygenase" evidence="6">
    <location>
        <begin position="110"/>
        <end position="211"/>
    </location>
</feature>
<comment type="cofactor">
    <cofactor evidence="5">
        <name>Fe(2+)</name>
        <dbReference type="ChEBI" id="CHEBI:29033"/>
    </cofactor>
    <text evidence="5">Binds 1 Fe(2+) ion per subunit.</text>
</comment>
<gene>
    <name evidence="7" type="ORF">SAMN05443551_2267</name>
</gene>
<dbReference type="InterPro" id="IPR005123">
    <property type="entry name" value="Oxoglu/Fe-dep_dioxygenase_dom"/>
</dbReference>
<dbReference type="PANTHER" id="PTHR16557">
    <property type="entry name" value="ALKYLATED DNA REPAIR PROTEIN ALKB-RELATED"/>
    <property type="match status" value="1"/>
</dbReference>
<protein>
    <submittedName>
        <fullName evidence="7">Alkylated DNA repair protein (DNA oxidative demethylase)</fullName>
    </submittedName>
</protein>
<dbReference type="PROSITE" id="PS51471">
    <property type="entry name" value="FE2OG_OXY"/>
    <property type="match status" value="1"/>
</dbReference>
<keyword evidence="4 5" id="KW-0408">Iron</keyword>
<evidence type="ECO:0000313" key="7">
    <source>
        <dbReference type="EMBL" id="SHH51229.1"/>
    </source>
</evidence>
<dbReference type="GO" id="GO:0035516">
    <property type="term" value="F:broad specificity oxidative DNA demethylase activity"/>
    <property type="evidence" value="ECO:0007669"/>
    <property type="project" value="TreeGrafter"/>
</dbReference>
<dbReference type="PANTHER" id="PTHR16557:SF2">
    <property type="entry name" value="NUCLEIC ACID DIOXYGENASE ALKBH1"/>
    <property type="match status" value="1"/>
</dbReference>
<evidence type="ECO:0000256" key="4">
    <source>
        <dbReference type="ARBA" id="ARBA00023004"/>
    </source>
</evidence>
<dbReference type="InterPro" id="IPR037151">
    <property type="entry name" value="AlkB-like_sf"/>
</dbReference>
<dbReference type="AlphaFoldDB" id="A0A1M5TKL5"/>
<dbReference type="GO" id="GO:0035513">
    <property type="term" value="P:oxidative RNA demethylation"/>
    <property type="evidence" value="ECO:0007669"/>
    <property type="project" value="TreeGrafter"/>
</dbReference>
<dbReference type="EMBL" id="FQXC01000003">
    <property type="protein sequence ID" value="SHH51229.1"/>
    <property type="molecule type" value="Genomic_DNA"/>
</dbReference>
<evidence type="ECO:0000313" key="8">
    <source>
        <dbReference type="Proteomes" id="UP000184221"/>
    </source>
</evidence>
<feature type="binding site" evidence="5">
    <location>
        <position position="130"/>
    </location>
    <ligand>
        <name>Fe cation</name>
        <dbReference type="ChEBI" id="CHEBI:24875"/>
        <note>catalytic</note>
    </ligand>
</feature>
<evidence type="ECO:0000256" key="5">
    <source>
        <dbReference type="PIRSR" id="PIRSR604574-2"/>
    </source>
</evidence>
<keyword evidence="8" id="KW-1185">Reference proteome</keyword>
<dbReference type="InterPro" id="IPR027450">
    <property type="entry name" value="AlkB-like"/>
</dbReference>
<dbReference type="Proteomes" id="UP000184221">
    <property type="component" value="Unassembled WGS sequence"/>
</dbReference>
<proteinExistence type="predicted"/>
<keyword evidence="3" id="KW-0560">Oxidoreductase</keyword>
<reference evidence="7 8" key="1">
    <citation type="submission" date="2016-11" db="EMBL/GenBank/DDBJ databases">
        <authorList>
            <person name="Jaros S."/>
            <person name="Januszkiewicz K."/>
            <person name="Wedrychowicz H."/>
        </authorList>
    </citation>
    <scope>NUCLEOTIDE SEQUENCE [LARGE SCALE GENOMIC DNA]</scope>
    <source>
        <strain evidence="7 8">DSM 29431</strain>
    </source>
</reference>
<keyword evidence="1 5" id="KW-0479">Metal-binding</keyword>
<evidence type="ECO:0000256" key="2">
    <source>
        <dbReference type="ARBA" id="ARBA00022964"/>
    </source>
</evidence>
<sequence length="211" mass="23582">MPRGQDALRLCAMPLNVRGFEIYSGYFDVSEQTFLVEEIRSCLRAAPLFQPVTPRGNPMSVRMSSAGQFGWVSDRQGYRYEPKHPSGVAWPAIPERLLETWRDLLPTARPPECCLINWYASDAKMGMHQDKDEADMDQPVVSVSLGDEALFRMGNQTKGGKTESIWLRSGDVVVMNGPARRAFHGIDRVRANSSTLLPNGGRINLTLRVVT</sequence>
<keyword evidence="2" id="KW-0223">Dioxygenase</keyword>